<name>A0A821UYX1_9BILA</name>
<accession>A0A821UYX1</accession>
<evidence type="ECO:0000313" key="1">
    <source>
        <dbReference type="EMBL" id="CAF3462235.1"/>
    </source>
</evidence>
<proteinExistence type="predicted"/>
<dbReference type="Proteomes" id="UP000663838">
    <property type="component" value="Unassembled WGS sequence"/>
</dbReference>
<dbReference type="Proteomes" id="UP000663865">
    <property type="component" value="Unassembled WGS sequence"/>
</dbReference>
<evidence type="ECO:0000313" key="3">
    <source>
        <dbReference type="Proteomes" id="UP000663838"/>
    </source>
</evidence>
<dbReference type="AlphaFoldDB" id="A0A821UYX1"/>
<feature type="non-terminal residue" evidence="2">
    <location>
        <position position="1"/>
    </location>
</feature>
<gene>
    <name evidence="1" type="ORF">KIK155_LOCUS13186</name>
    <name evidence="2" type="ORF">TOA249_LOCUS30475</name>
</gene>
<reference evidence="2" key="1">
    <citation type="submission" date="2021-02" db="EMBL/GenBank/DDBJ databases">
        <authorList>
            <person name="Nowell W R."/>
        </authorList>
    </citation>
    <scope>NUCLEOTIDE SEQUENCE</scope>
</reference>
<evidence type="ECO:0000313" key="2">
    <source>
        <dbReference type="EMBL" id="CAF4898053.1"/>
    </source>
</evidence>
<comment type="caution">
    <text evidence="2">The sequence shown here is derived from an EMBL/GenBank/DDBJ whole genome shotgun (WGS) entry which is preliminary data.</text>
</comment>
<protein>
    <submittedName>
        <fullName evidence="2">Uncharacterized protein</fullName>
    </submittedName>
</protein>
<sequence length="31" mass="3395">YARNCSGTDEEFLILSPWPPLDLGAVGSLWS</sequence>
<dbReference type="EMBL" id="CAJOBS010005341">
    <property type="protein sequence ID" value="CAF4898053.1"/>
    <property type="molecule type" value="Genomic_DNA"/>
</dbReference>
<dbReference type="EMBL" id="CAJNYV010002190">
    <property type="protein sequence ID" value="CAF3462235.1"/>
    <property type="molecule type" value="Genomic_DNA"/>
</dbReference>
<organism evidence="2 3">
    <name type="scientific">Rotaria socialis</name>
    <dbReference type="NCBI Taxonomy" id="392032"/>
    <lineage>
        <taxon>Eukaryota</taxon>
        <taxon>Metazoa</taxon>
        <taxon>Spiralia</taxon>
        <taxon>Gnathifera</taxon>
        <taxon>Rotifera</taxon>
        <taxon>Eurotatoria</taxon>
        <taxon>Bdelloidea</taxon>
        <taxon>Philodinida</taxon>
        <taxon>Philodinidae</taxon>
        <taxon>Rotaria</taxon>
    </lineage>
</organism>